<keyword evidence="6" id="KW-1185">Reference proteome</keyword>
<dbReference type="PANTHER" id="PTHR45865">
    <property type="entry name" value="E3 UBIQUITIN-PROTEIN LIGASE SHPRH FAMILY MEMBER"/>
    <property type="match status" value="1"/>
</dbReference>
<evidence type="ECO:0000313" key="6">
    <source>
        <dbReference type="Proteomes" id="UP001385951"/>
    </source>
</evidence>
<dbReference type="InterPro" id="IPR000330">
    <property type="entry name" value="SNF2_N"/>
</dbReference>
<keyword evidence="2" id="KW-0067">ATP-binding</keyword>
<dbReference type="InterPro" id="IPR038718">
    <property type="entry name" value="SNF2-like_sf"/>
</dbReference>
<dbReference type="GO" id="GO:0005524">
    <property type="term" value="F:ATP binding"/>
    <property type="evidence" value="ECO:0007669"/>
    <property type="project" value="InterPro"/>
</dbReference>
<feature type="region of interest" description="Disordered" evidence="3">
    <location>
        <begin position="473"/>
        <end position="494"/>
    </location>
</feature>
<organism evidence="5 6">
    <name type="scientific">Cerrena zonata</name>
    <dbReference type="NCBI Taxonomy" id="2478898"/>
    <lineage>
        <taxon>Eukaryota</taxon>
        <taxon>Fungi</taxon>
        <taxon>Dikarya</taxon>
        <taxon>Basidiomycota</taxon>
        <taxon>Agaricomycotina</taxon>
        <taxon>Agaricomycetes</taxon>
        <taxon>Polyporales</taxon>
        <taxon>Cerrenaceae</taxon>
        <taxon>Cerrena</taxon>
    </lineage>
</organism>
<name>A0AAW0FIG0_9APHY</name>
<comment type="caution">
    <text evidence="5">The sequence shown here is derived from an EMBL/GenBank/DDBJ whole genome shotgun (WGS) entry which is preliminary data.</text>
</comment>
<dbReference type="AlphaFoldDB" id="A0AAW0FIG0"/>
<feature type="domain" description="SNF2 N-terminal" evidence="4">
    <location>
        <begin position="301"/>
        <end position="452"/>
    </location>
</feature>
<dbReference type="GO" id="GO:0000209">
    <property type="term" value="P:protein polyubiquitination"/>
    <property type="evidence" value="ECO:0007669"/>
    <property type="project" value="TreeGrafter"/>
</dbReference>
<keyword evidence="1" id="KW-0547">Nucleotide-binding</keyword>
<dbReference type="GO" id="GO:0005634">
    <property type="term" value="C:nucleus"/>
    <property type="evidence" value="ECO:0007669"/>
    <property type="project" value="TreeGrafter"/>
</dbReference>
<dbReference type="EMBL" id="JASBNA010000046">
    <property type="protein sequence ID" value="KAK7680848.1"/>
    <property type="molecule type" value="Genomic_DNA"/>
</dbReference>
<evidence type="ECO:0000256" key="1">
    <source>
        <dbReference type="ARBA" id="ARBA00022741"/>
    </source>
</evidence>
<sequence>MKSATTHHRLEWESWKHNLYIAALQDCVDIKFDEKARSEKINGKKRSRSSAQTSQRQKRARTTTNSDVSTTKNDVDSDSEDLTVPVYSHIYVLEYEGNADLPERLQELVRLVEEKRGLLPLDLGDIEISRADYHHGHQKLALYCLSPNEALAVLPLLESEIELDDYDFRSKDLADIVCLAYSSGNRFNLDTTLMLETVPSTEMRHGMLPFRLRAEVNVSALFPNICQPFSISSRSSGDEGEYVRRILNFLVPHESPVPDSFNGSIDIRLLFSILGPAPSLASRSVDMAAQPKALVPKLRPFQRRSVLWLLSREGKQISPKGEITPLDTSGDDHVPLFWEAVTWDNHKFYFNRLTGCVSVTKPADDAPLGGILAEEPGLGKTLECIALILLNPAIGRNPTTRTWDPIAKIDVREVPTTLIVTPASLAPQWADELAKHAPTLKVLIYEGWSKVKVPISEAELEAVRKERATIQRKAGAKAARDTAGCQRKTHQTPC</sequence>
<evidence type="ECO:0000256" key="3">
    <source>
        <dbReference type="SAM" id="MobiDB-lite"/>
    </source>
</evidence>
<evidence type="ECO:0000259" key="4">
    <source>
        <dbReference type="Pfam" id="PF00176"/>
    </source>
</evidence>
<dbReference type="InterPro" id="IPR027417">
    <property type="entry name" value="P-loop_NTPase"/>
</dbReference>
<dbReference type="InterPro" id="IPR052583">
    <property type="entry name" value="ATP-helicase/E3_Ub-Ligase"/>
</dbReference>
<evidence type="ECO:0000256" key="2">
    <source>
        <dbReference type="ARBA" id="ARBA00022840"/>
    </source>
</evidence>
<feature type="region of interest" description="Disordered" evidence="3">
    <location>
        <begin position="39"/>
        <end position="79"/>
    </location>
</feature>
<dbReference type="PANTHER" id="PTHR45865:SF1">
    <property type="entry name" value="E3 UBIQUITIN-PROTEIN LIGASE SHPRH"/>
    <property type="match status" value="1"/>
</dbReference>
<dbReference type="SUPFAM" id="SSF52540">
    <property type="entry name" value="P-loop containing nucleoside triphosphate hydrolases"/>
    <property type="match status" value="1"/>
</dbReference>
<proteinExistence type="predicted"/>
<dbReference type="Pfam" id="PF00176">
    <property type="entry name" value="SNF2-rel_dom"/>
    <property type="match status" value="1"/>
</dbReference>
<dbReference type="GO" id="GO:0061630">
    <property type="term" value="F:ubiquitin protein ligase activity"/>
    <property type="evidence" value="ECO:0007669"/>
    <property type="project" value="TreeGrafter"/>
</dbReference>
<evidence type="ECO:0000313" key="5">
    <source>
        <dbReference type="EMBL" id="KAK7680848.1"/>
    </source>
</evidence>
<accession>A0AAW0FIG0</accession>
<dbReference type="GO" id="GO:0006974">
    <property type="term" value="P:DNA damage response"/>
    <property type="evidence" value="ECO:0007669"/>
    <property type="project" value="TreeGrafter"/>
</dbReference>
<reference evidence="5 6" key="1">
    <citation type="submission" date="2022-09" db="EMBL/GenBank/DDBJ databases">
        <authorList>
            <person name="Palmer J.M."/>
        </authorList>
    </citation>
    <scope>NUCLEOTIDE SEQUENCE [LARGE SCALE GENOMIC DNA]</scope>
    <source>
        <strain evidence="5 6">DSM 7382</strain>
    </source>
</reference>
<dbReference type="Proteomes" id="UP001385951">
    <property type="component" value="Unassembled WGS sequence"/>
</dbReference>
<gene>
    <name evidence="5" type="ORF">QCA50_016158</name>
</gene>
<protein>
    <recommendedName>
        <fullName evidence="4">SNF2 N-terminal domain-containing protein</fullName>
    </recommendedName>
</protein>
<dbReference type="Gene3D" id="3.40.50.10810">
    <property type="entry name" value="Tandem AAA-ATPase domain"/>
    <property type="match status" value="1"/>
</dbReference>